<organism evidence="5 6">
    <name type="scientific">Limulus polyphemus</name>
    <name type="common">Atlantic horseshoe crab</name>
    <dbReference type="NCBI Taxonomy" id="6850"/>
    <lineage>
        <taxon>Eukaryota</taxon>
        <taxon>Metazoa</taxon>
        <taxon>Ecdysozoa</taxon>
        <taxon>Arthropoda</taxon>
        <taxon>Chelicerata</taxon>
        <taxon>Merostomata</taxon>
        <taxon>Xiphosura</taxon>
        <taxon>Limulidae</taxon>
        <taxon>Limulus</taxon>
    </lineage>
</organism>
<dbReference type="InterPro" id="IPR042779">
    <property type="entry name" value="MISP/MISP3-like"/>
</dbReference>
<name>A0ABM1RZP6_LIMPO</name>
<keyword evidence="5" id="KW-1185">Reference proteome</keyword>
<feature type="compositionally biased region" description="Polar residues" evidence="3">
    <location>
        <begin position="307"/>
        <end position="341"/>
    </location>
</feature>
<dbReference type="GeneID" id="111084436"/>
<feature type="compositionally biased region" description="Low complexity" evidence="3">
    <location>
        <begin position="594"/>
        <end position="604"/>
    </location>
</feature>
<accession>A0ABM1RZP6</accession>
<evidence type="ECO:0000313" key="6">
    <source>
        <dbReference type="RefSeq" id="XP_022236851.1"/>
    </source>
</evidence>
<dbReference type="RefSeq" id="XP_022236851.1">
    <property type="nucleotide sequence ID" value="XM_022381143.1"/>
</dbReference>
<feature type="compositionally biased region" description="Basic and acidic residues" evidence="3">
    <location>
        <begin position="492"/>
        <end position="504"/>
    </location>
</feature>
<feature type="region of interest" description="Disordered" evidence="3">
    <location>
        <begin position="293"/>
        <end position="345"/>
    </location>
</feature>
<feature type="region of interest" description="Disordered" evidence="3">
    <location>
        <begin position="575"/>
        <end position="621"/>
    </location>
</feature>
<feature type="region of interest" description="Disordered" evidence="3">
    <location>
        <begin position="239"/>
        <end position="262"/>
    </location>
</feature>
<dbReference type="Pfam" id="PF15304">
    <property type="entry name" value="AKAP2_C"/>
    <property type="match status" value="1"/>
</dbReference>
<feature type="region of interest" description="Disordered" evidence="3">
    <location>
        <begin position="415"/>
        <end position="457"/>
    </location>
</feature>
<evidence type="ECO:0000259" key="4">
    <source>
        <dbReference type="Pfam" id="PF15304"/>
    </source>
</evidence>
<feature type="compositionally biased region" description="Polar residues" evidence="3">
    <location>
        <begin position="250"/>
        <end position="262"/>
    </location>
</feature>
<gene>
    <name evidence="6" type="primary">LOC111084436</name>
</gene>
<dbReference type="InterPro" id="IPR029304">
    <property type="entry name" value="AKAP2_C"/>
</dbReference>
<proteinExistence type="predicted"/>
<feature type="compositionally biased region" description="Low complexity" evidence="3">
    <location>
        <begin position="435"/>
        <end position="448"/>
    </location>
</feature>
<evidence type="ECO:0000256" key="2">
    <source>
        <dbReference type="SAM" id="Coils"/>
    </source>
</evidence>
<feature type="region of interest" description="Disordered" evidence="3">
    <location>
        <begin position="481"/>
        <end position="504"/>
    </location>
</feature>
<evidence type="ECO:0000256" key="3">
    <source>
        <dbReference type="SAM" id="MobiDB-lite"/>
    </source>
</evidence>
<dbReference type="PANTHER" id="PTHR18839">
    <property type="entry name" value="MITOTIC INTERACTOR AND SUBSTRATE OF PLK1 MISP FAMILY MEMBER"/>
    <property type="match status" value="1"/>
</dbReference>
<reference evidence="6" key="1">
    <citation type="submission" date="2025-08" db="UniProtKB">
        <authorList>
            <consortium name="RefSeq"/>
        </authorList>
    </citation>
    <scope>IDENTIFICATION</scope>
    <source>
        <tissue evidence="6">Muscle</tissue>
    </source>
</reference>
<feature type="coiled-coil region" evidence="2">
    <location>
        <begin position="698"/>
        <end position="729"/>
    </location>
</feature>
<feature type="compositionally biased region" description="Polar residues" evidence="3">
    <location>
        <begin position="576"/>
        <end position="592"/>
    </location>
</feature>
<sequence length="816" mass="91314">MAHQDLGSFIDSEPTSSIQSKVIINHLSVDDNKKVAYQNGHSKLNSKSQRNGDVPHKEAILLDLNDDFNDSLNHAINTFSSIEETTELDSLEFENQQVQNNGKPFVRPFDSSQDSSLCSELSVDILRPPSTDSAEGLSDRGIADGEVEDRLQSFDINSEHRSTYENVASTAQNLLVHKQTSVQSGRMEESIIEKEIRLQKEREEMLARERQSISPSPINQVHVNNNIAVGVGLTQESQRKSERLSFSPLPLQQKSQSNYTNYTTESKIAMEIREFKEREEELRKLRERVHSFDINETSPSEEDNDISIETNHSDCSIKSGSSRGDNLSSERQSPLTNAVQSEQRRHYTPAISLDTLHGGQQYNLGFAFANRRKENIKVKPLSDNGTQETSVFKSMSESPVEKEIRLAKEREEALRRERILVSPTTEGNEEKESTKNSNAHNSSKSKSSIPTTFNGNTQKMLATSRIQKEIDEQTERELALRAGGQIQTISQERTDSKVTRLGDGDFSMKEDITLNSVEPQQHKNIITSIQRDDASNHVTSSPLLIPVQTCTVDSDNTLSLQLPAKVRGVVLDSVVPQPTKTPSSIMNGQETRIPSPSSSSNSSNAITPPGRRFVQNPAGNRGISMQRFIASRGKEVRAISSSNLKSTSNGYPTATFIRGSSSVQNINQTYSNFSTLAPVVVRRGNSEGKPPLTHRKSLPSTELKIQEELKELKEREEELRLQRARHLATSQPNLHTLVDDNDDQTESFDQDNSQIRKERSSSNPDLSENGIMENQAEIKAPTPNNHRRRSVLIAQWEQRIQESECCCELLSSLKVV</sequence>
<evidence type="ECO:0000313" key="5">
    <source>
        <dbReference type="Proteomes" id="UP000694941"/>
    </source>
</evidence>
<dbReference type="PANTHER" id="PTHR18839:SF0">
    <property type="entry name" value="MITOTIC INTERACTOR AND SUBSTRATE OF PLK1 ISOFORM X1-RELATED"/>
    <property type="match status" value="1"/>
</dbReference>
<feature type="compositionally biased region" description="Acidic residues" evidence="3">
    <location>
        <begin position="739"/>
        <end position="749"/>
    </location>
</feature>
<feature type="region of interest" description="Disordered" evidence="3">
    <location>
        <begin position="730"/>
        <end position="769"/>
    </location>
</feature>
<feature type="domain" description="A-kinase anchor protein 2 C-terminal" evidence="4">
    <location>
        <begin position="461"/>
        <end position="801"/>
    </location>
</feature>
<protein>
    <submittedName>
        <fullName evidence="6">Uncharacterized protein LOC111084436</fullName>
    </submittedName>
</protein>
<dbReference type="Proteomes" id="UP000694941">
    <property type="component" value="Unplaced"/>
</dbReference>
<evidence type="ECO:0000256" key="1">
    <source>
        <dbReference type="ARBA" id="ARBA00023054"/>
    </source>
</evidence>
<keyword evidence="1 2" id="KW-0175">Coiled coil</keyword>